<comment type="caution">
    <text evidence="2">The sequence shown here is derived from an EMBL/GenBank/DDBJ whole genome shotgun (WGS) entry which is preliminary data.</text>
</comment>
<dbReference type="RefSeq" id="WP_094861735.1">
    <property type="nucleotide sequence ID" value="NZ_NKYE01000003.1"/>
</dbReference>
<dbReference type="SUPFAM" id="SSF53955">
    <property type="entry name" value="Lysozyme-like"/>
    <property type="match status" value="1"/>
</dbReference>
<gene>
    <name evidence="2" type="ORF">CFN78_06735</name>
</gene>
<keyword evidence="3" id="KW-1185">Reference proteome</keyword>
<dbReference type="AlphaFoldDB" id="A0A263D7I3"/>
<dbReference type="GO" id="GO:0006032">
    <property type="term" value="P:chitin catabolic process"/>
    <property type="evidence" value="ECO:0007669"/>
    <property type="project" value="InterPro"/>
</dbReference>
<dbReference type="GO" id="GO:0016998">
    <property type="term" value="P:cell wall macromolecule catabolic process"/>
    <property type="evidence" value="ECO:0007669"/>
    <property type="project" value="InterPro"/>
</dbReference>
<dbReference type="PANTHER" id="PTHR34408:SF1">
    <property type="entry name" value="GLYCOSYL HYDROLASE FAMILY 19 DOMAIN-CONTAINING PROTEIN HI_1415"/>
    <property type="match status" value="1"/>
</dbReference>
<name>A0A263D7I3_9PSEU</name>
<evidence type="ECO:0000313" key="3">
    <source>
        <dbReference type="Proteomes" id="UP000242444"/>
    </source>
</evidence>
<sequence>MDAQTLATAMGCSRAVADRYIGDFNVALRQAGCTTVNRAAMYCAQIGHESVGLRYMEEIASGAAYEGRKDLGNIHPGDGKRFKGRGPIQLTGRHNYGRFGVWCRATGLVSDANTFVNNPAAVATSKWGFLAASWYWTVARPALNGQADRRELEAATRSINGGLNGLTDRRARWNRCLQLGAALLPSGGGSTPAPHRPGGIESMAFNDGFDDWAGNKQTVQSWMNNVDRRVAETAAQVKAIQSKVDWMASTLGNTPDLNRDGRKGDVSLVDFRQFQVDTLAAIRDAVNELKAATK</sequence>
<proteinExistence type="predicted"/>
<dbReference type="InterPro" id="IPR023346">
    <property type="entry name" value="Lysozyme-like_dom_sf"/>
</dbReference>
<dbReference type="Proteomes" id="UP000242444">
    <property type="component" value="Unassembled WGS sequence"/>
</dbReference>
<evidence type="ECO:0000313" key="2">
    <source>
        <dbReference type="EMBL" id="OZM73978.1"/>
    </source>
</evidence>
<feature type="domain" description="Glycoside hydrolase family 19 catalytic" evidence="1">
    <location>
        <begin position="43"/>
        <end position="139"/>
    </location>
</feature>
<dbReference type="Pfam" id="PF00182">
    <property type="entry name" value="Glyco_hydro_19"/>
    <property type="match status" value="1"/>
</dbReference>
<dbReference type="OrthoDB" id="5178799at2"/>
<dbReference type="GO" id="GO:0004568">
    <property type="term" value="F:chitinase activity"/>
    <property type="evidence" value="ECO:0007669"/>
    <property type="project" value="InterPro"/>
</dbReference>
<dbReference type="InterPro" id="IPR052354">
    <property type="entry name" value="Cell_Wall_Dynamics_Protein"/>
</dbReference>
<dbReference type="Gene3D" id="1.10.530.10">
    <property type="match status" value="1"/>
</dbReference>
<accession>A0A263D7I3</accession>
<protein>
    <recommendedName>
        <fullName evidence="1">Glycoside hydrolase family 19 catalytic domain-containing protein</fullName>
    </recommendedName>
</protein>
<dbReference type="EMBL" id="NKYE01000003">
    <property type="protein sequence ID" value="OZM73978.1"/>
    <property type="molecule type" value="Genomic_DNA"/>
</dbReference>
<dbReference type="InterPro" id="IPR000726">
    <property type="entry name" value="Glyco_hydro_19_cat"/>
</dbReference>
<dbReference type="InParanoid" id="A0A263D7I3"/>
<evidence type="ECO:0000259" key="1">
    <source>
        <dbReference type="Pfam" id="PF00182"/>
    </source>
</evidence>
<dbReference type="PANTHER" id="PTHR34408">
    <property type="entry name" value="FAMILY PROTEIN, PUTATIVE-RELATED"/>
    <property type="match status" value="1"/>
</dbReference>
<reference evidence="2 3" key="1">
    <citation type="submission" date="2017-07" db="EMBL/GenBank/DDBJ databases">
        <title>Amycolatopsis antarcticus sp. nov., isolated from the surface of an Antarcticus brown macroalga.</title>
        <authorList>
            <person name="Wang J."/>
            <person name="Leiva S."/>
            <person name="Huang J."/>
            <person name="Huang Y."/>
        </authorList>
    </citation>
    <scope>NUCLEOTIDE SEQUENCE [LARGE SCALE GENOMIC DNA]</scope>
    <source>
        <strain evidence="2 3">AU-G6</strain>
    </source>
</reference>
<organism evidence="2 3">
    <name type="scientific">Amycolatopsis antarctica</name>
    <dbReference type="NCBI Taxonomy" id="1854586"/>
    <lineage>
        <taxon>Bacteria</taxon>
        <taxon>Bacillati</taxon>
        <taxon>Actinomycetota</taxon>
        <taxon>Actinomycetes</taxon>
        <taxon>Pseudonocardiales</taxon>
        <taxon>Pseudonocardiaceae</taxon>
        <taxon>Amycolatopsis</taxon>
    </lineage>
</organism>